<evidence type="ECO:0000256" key="2">
    <source>
        <dbReference type="ARBA" id="ARBA00022833"/>
    </source>
</evidence>
<reference evidence="9" key="1">
    <citation type="journal article" date="2021" name="Environ. Microbiol.">
        <title>New insights into the diversity and evolution of the archaeal mobilome from three complete genomes of Saccharolobus shibatae.</title>
        <authorList>
            <person name="Medvedeva S."/>
            <person name="Brandt D."/>
            <person name="Cvirkaite-Krupovic V."/>
            <person name="Liu Y."/>
            <person name="Severinov K."/>
            <person name="Ishino S."/>
            <person name="Ishino Y."/>
            <person name="Prangishvili D."/>
            <person name="Kalinowski J."/>
            <person name="Krupovic M."/>
        </authorList>
    </citation>
    <scope>NUCLEOTIDE SEQUENCE</scope>
    <source>
        <strain evidence="9">B12</strain>
    </source>
</reference>
<keyword evidence="1 6" id="KW-0479">Metal-binding</keyword>
<dbReference type="Pfam" id="PF00107">
    <property type="entry name" value="ADH_zinc_N"/>
    <property type="match status" value="1"/>
</dbReference>
<dbReference type="InterPro" id="IPR002328">
    <property type="entry name" value="ADH_Zn_CS"/>
</dbReference>
<comment type="similarity">
    <text evidence="6">Belongs to the zinc-containing alcohol dehydrogenase family.</text>
</comment>
<evidence type="ECO:0000256" key="1">
    <source>
        <dbReference type="ARBA" id="ARBA00022723"/>
    </source>
</evidence>
<evidence type="ECO:0000256" key="5">
    <source>
        <dbReference type="ARBA" id="ARBA00023277"/>
    </source>
</evidence>
<dbReference type="InterPro" id="IPR013154">
    <property type="entry name" value="ADH-like_N"/>
</dbReference>
<dbReference type="PROSITE" id="PS00059">
    <property type="entry name" value="ADH_ZINC"/>
    <property type="match status" value="1"/>
</dbReference>
<dbReference type="KEGG" id="sshi:J5U23_01598"/>
<dbReference type="Gene3D" id="3.40.50.720">
    <property type="entry name" value="NAD(P)-binding Rossmann-like Domain"/>
    <property type="match status" value="1"/>
</dbReference>
<evidence type="ECO:0000256" key="4">
    <source>
        <dbReference type="ARBA" id="ARBA00023002"/>
    </source>
</evidence>
<dbReference type="Pfam" id="PF08240">
    <property type="entry name" value="ADH_N"/>
    <property type="match status" value="1"/>
</dbReference>
<dbReference type="InterPro" id="IPR013149">
    <property type="entry name" value="ADH-like_C"/>
</dbReference>
<evidence type="ECO:0000256" key="6">
    <source>
        <dbReference type="RuleBase" id="RU361277"/>
    </source>
</evidence>
<dbReference type="AlphaFoldDB" id="A0A8F5BNS5"/>
<keyword evidence="2 6" id="KW-0862">Zinc</keyword>
<keyword evidence="4 9" id="KW-0560">Oxidoreductase</keyword>
<dbReference type="InterPro" id="IPR050129">
    <property type="entry name" value="Zn_alcohol_dh"/>
</dbReference>
<dbReference type="GO" id="GO:0045290">
    <property type="term" value="F:D-arabinose 1-dehydrogenase [NAD(P)+] activity"/>
    <property type="evidence" value="ECO:0007669"/>
    <property type="project" value="UniProtKB-EC"/>
</dbReference>
<dbReference type="PANTHER" id="PTHR43401">
    <property type="entry name" value="L-THREONINE 3-DEHYDROGENASE"/>
    <property type="match status" value="1"/>
</dbReference>
<comment type="cofactor">
    <cofactor evidence="6">
        <name>Zn(2+)</name>
        <dbReference type="ChEBI" id="CHEBI:29105"/>
    </cofactor>
</comment>
<dbReference type="GO" id="GO:0051262">
    <property type="term" value="P:protein tetramerization"/>
    <property type="evidence" value="ECO:0007669"/>
    <property type="project" value="UniProtKB-ARBA"/>
</dbReference>
<feature type="domain" description="Alcohol dehydrogenase-like C-terminal" evidence="7">
    <location>
        <begin position="220"/>
        <end position="345"/>
    </location>
</feature>
<name>A0A8F5BNS5_SACSH</name>
<dbReference type="EC" id="1.1.1.117" evidence="9"/>
<evidence type="ECO:0000259" key="7">
    <source>
        <dbReference type="Pfam" id="PF00107"/>
    </source>
</evidence>
<sequence length="382" mass="41980">MIVSQKVYSTNLSIYLKFNINPNMFGITFYSVTWKNIIMVKSKAALLKKFSEPLSIEDVEIPEPKGEEVLIRIGGAGVCRTDLRVWKGVEAKQGFRLPIILGHENAGTVVEVGELAKVKKGDNVVVYATWGDMTCRYCREGKFNICKNQVIPGQTTNGGFSEYMLVKSYRWLVKLNSLSPVEAAPLADAGTTSMGAVRQALPFINKFAEPVVIVNGIGGLAVYTIQILRALMKSVIIVGISRSKKHRDLALKLGVDYAVEMKDAENLINKLTDSLGASVAIDLVGTEETTYNLGKLLAQEGAIILVGMEGKRVSLEAFDTAVWNKKFLGSNYGSLNDLEDVVRLSESGKIRPYIVKLPLDEINKAFKDLDDGRVEGRQVITP</sequence>
<dbReference type="SUPFAM" id="SSF51735">
    <property type="entry name" value="NAD(P)-binding Rossmann-fold domains"/>
    <property type="match status" value="1"/>
</dbReference>
<dbReference type="EMBL" id="CP077717">
    <property type="protein sequence ID" value="QXJ28729.1"/>
    <property type="molecule type" value="Genomic_DNA"/>
</dbReference>
<evidence type="ECO:0000256" key="3">
    <source>
        <dbReference type="ARBA" id="ARBA00022857"/>
    </source>
</evidence>
<dbReference type="SUPFAM" id="SSF50129">
    <property type="entry name" value="GroES-like"/>
    <property type="match status" value="1"/>
</dbReference>
<dbReference type="GO" id="GO:0008270">
    <property type="term" value="F:zinc ion binding"/>
    <property type="evidence" value="ECO:0007669"/>
    <property type="project" value="InterPro"/>
</dbReference>
<dbReference type="GO" id="GO:0030554">
    <property type="term" value="F:adenyl nucleotide binding"/>
    <property type="evidence" value="ECO:0007669"/>
    <property type="project" value="UniProtKB-ARBA"/>
</dbReference>
<dbReference type="CDD" id="cd05284">
    <property type="entry name" value="arabinose_DH_like"/>
    <property type="match status" value="1"/>
</dbReference>
<proteinExistence type="inferred from homology"/>
<dbReference type="Proteomes" id="UP000694018">
    <property type="component" value="Chromosome"/>
</dbReference>
<accession>A0A8F5BNS5</accession>
<dbReference type="Gene3D" id="3.90.180.10">
    <property type="entry name" value="Medium-chain alcohol dehydrogenases, catalytic domain"/>
    <property type="match status" value="1"/>
</dbReference>
<keyword evidence="5" id="KW-0119">Carbohydrate metabolism</keyword>
<organism evidence="9 10">
    <name type="scientific">Saccharolobus shibatae (strain ATCC 51178 / DSM 5389 / JCM 8931 / NBRC 15437 / B12)</name>
    <name type="common">Sulfolobus shibatae</name>
    <dbReference type="NCBI Taxonomy" id="523848"/>
    <lineage>
        <taxon>Archaea</taxon>
        <taxon>Thermoproteota</taxon>
        <taxon>Thermoprotei</taxon>
        <taxon>Sulfolobales</taxon>
        <taxon>Sulfolobaceae</taxon>
        <taxon>Saccharolobus</taxon>
    </lineage>
</organism>
<gene>
    <name evidence="9" type="ORF">J5U23_01598</name>
</gene>
<evidence type="ECO:0000259" key="8">
    <source>
        <dbReference type="Pfam" id="PF08240"/>
    </source>
</evidence>
<evidence type="ECO:0000313" key="9">
    <source>
        <dbReference type="EMBL" id="QXJ28729.1"/>
    </source>
</evidence>
<protein>
    <submittedName>
        <fullName evidence="9">D-arabinose 1-dehydrogenase (NAD(P)(+))</fullName>
        <ecNumber evidence="9">1.1.1.117</ecNumber>
    </submittedName>
</protein>
<feature type="domain" description="Alcohol dehydrogenase-like N-terminal" evidence="8">
    <location>
        <begin position="67"/>
        <end position="175"/>
    </location>
</feature>
<dbReference type="GO" id="GO:0043168">
    <property type="term" value="F:anion binding"/>
    <property type="evidence" value="ECO:0007669"/>
    <property type="project" value="UniProtKB-ARBA"/>
</dbReference>
<dbReference type="InterPro" id="IPR011032">
    <property type="entry name" value="GroES-like_sf"/>
</dbReference>
<dbReference type="PANTHER" id="PTHR43401:SF4">
    <property type="entry name" value="D-ARABINOSE 1-DEHYDROGENASE (NADP(+))"/>
    <property type="match status" value="1"/>
</dbReference>
<dbReference type="InterPro" id="IPR036291">
    <property type="entry name" value="NAD(P)-bd_dom_sf"/>
</dbReference>
<evidence type="ECO:0000313" key="10">
    <source>
        <dbReference type="Proteomes" id="UP000694018"/>
    </source>
</evidence>
<keyword evidence="3" id="KW-0521">NADP</keyword>